<comment type="caution">
    <text evidence="2">The sequence shown here is derived from an EMBL/GenBank/DDBJ whole genome shotgun (WGS) entry which is preliminary data.</text>
</comment>
<dbReference type="AlphaFoldDB" id="A0A9P6JHP1"/>
<reference evidence="2" key="1">
    <citation type="journal article" date="2020" name="Fungal Divers.">
        <title>Resolving the Mortierellaceae phylogeny through synthesis of multi-gene phylogenetics and phylogenomics.</title>
        <authorList>
            <person name="Vandepol N."/>
            <person name="Liber J."/>
            <person name="Desiro A."/>
            <person name="Na H."/>
            <person name="Kennedy M."/>
            <person name="Barry K."/>
            <person name="Grigoriev I.V."/>
            <person name="Miller A.N."/>
            <person name="O'Donnell K."/>
            <person name="Stajich J.E."/>
            <person name="Bonito G."/>
        </authorList>
    </citation>
    <scope>NUCLEOTIDE SEQUENCE</scope>
    <source>
        <strain evidence="2">MES-2147</strain>
    </source>
</reference>
<keyword evidence="3" id="KW-1185">Reference proteome</keyword>
<accession>A0A9P6JHP1</accession>
<organism evidence="2 3">
    <name type="scientific">Modicella reniformis</name>
    <dbReference type="NCBI Taxonomy" id="1440133"/>
    <lineage>
        <taxon>Eukaryota</taxon>
        <taxon>Fungi</taxon>
        <taxon>Fungi incertae sedis</taxon>
        <taxon>Mucoromycota</taxon>
        <taxon>Mortierellomycotina</taxon>
        <taxon>Mortierellomycetes</taxon>
        <taxon>Mortierellales</taxon>
        <taxon>Mortierellaceae</taxon>
        <taxon>Modicella</taxon>
    </lineage>
</organism>
<gene>
    <name evidence="2" type="ORF">BGZ65_012757</name>
</gene>
<evidence type="ECO:0000256" key="1">
    <source>
        <dbReference type="SAM" id="MobiDB-lite"/>
    </source>
</evidence>
<dbReference type="EMBL" id="JAAAHW010005505">
    <property type="protein sequence ID" value="KAF9968234.1"/>
    <property type="molecule type" value="Genomic_DNA"/>
</dbReference>
<protein>
    <submittedName>
        <fullName evidence="2">Uncharacterized protein</fullName>
    </submittedName>
</protein>
<feature type="non-terminal residue" evidence="2">
    <location>
        <position position="202"/>
    </location>
</feature>
<feature type="region of interest" description="Disordered" evidence="1">
    <location>
        <begin position="182"/>
        <end position="202"/>
    </location>
</feature>
<feature type="non-terminal residue" evidence="2">
    <location>
        <position position="1"/>
    </location>
</feature>
<sequence length="202" mass="22891">PTNITIDDISYFNQTLYLLFKEQVRLEDKYGLFTIPFNSSVIPAAPTNYTGLGYQMDWPGKPFPIAFGSWAYNYYVIRRYNDGLNVDDVLTVINFANIKDAKVRHEVNLTEPMDRFFDTTSHFLWTTIGGSNGAPVFGFYNRFDYSNSSYISLVHLDGPNVGKWEYASWKINVTEPYGVHLYPPPPPPRTGPPESSSSSAST</sequence>
<evidence type="ECO:0000313" key="3">
    <source>
        <dbReference type="Proteomes" id="UP000749646"/>
    </source>
</evidence>
<name>A0A9P6JHP1_9FUNG</name>
<dbReference type="OrthoDB" id="2444659at2759"/>
<proteinExistence type="predicted"/>
<feature type="compositionally biased region" description="Pro residues" evidence="1">
    <location>
        <begin position="182"/>
        <end position="191"/>
    </location>
</feature>
<dbReference type="Proteomes" id="UP000749646">
    <property type="component" value="Unassembled WGS sequence"/>
</dbReference>
<feature type="compositionally biased region" description="Low complexity" evidence="1">
    <location>
        <begin position="192"/>
        <end position="202"/>
    </location>
</feature>
<evidence type="ECO:0000313" key="2">
    <source>
        <dbReference type="EMBL" id="KAF9968234.1"/>
    </source>
</evidence>